<dbReference type="GO" id="GO:0003713">
    <property type="term" value="F:transcription coactivator activity"/>
    <property type="evidence" value="ECO:0007669"/>
    <property type="project" value="TreeGrafter"/>
</dbReference>
<dbReference type="Pfam" id="PF12767">
    <property type="entry name" value="SAGA-Tad1"/>
    <property type="match status" value="1"/>
</dbReference>
<dbReference type="GO" id="GO:0000124">
    <property type="term" value="C:SAGA complex"/>
    <property type="evidence" value="ECO:0007669"/>
    <property type="project" value="TreeGrafter"/>
</dbReference>
<evidence type="ECO:0000256" key="2">
    <source>
        <dbReference type="ARBA" id="ARBA00023015"/>
    </source>
</evidence>
<dbReference type="EMBL" id="KZ110594">
    <property type="protein sequence ID" value="OSX64298.1"/>
    <property type="molecule type" value="Genomic_DNA"/>
</dbReference>
<dbReference type="OrthoDB" id="10264870at2759"/>
<keyword evidence="2" id="KW-0805">Transcription regulation</keyword>
<dbReference type="GeneID" id="36329751"/>
<evidence type="ECO:0000256" key="5">
    <source>
        <dbReference type="SAM" id="MobiDB-lite"/>
    </source>
</evidence>
<keyword evidence="4" id="KW-0539">Nucleus</keyword>
<dbReference type="RefSeq" id="XP_024341092.1">
    <property type="nucleotide sequence ID" value="XM_024484802.1"/>
</dbReference>
<dbReference type="STRING" id="670580.A0A1X6N6P0"/>
<gene>
    <name evidence="6" type="ORF">POSPLADRAFT_1137562</name>
</gene>
<reference evidence="6 7" key="1">
    <citation type="submission" date="2017-04" db="EMBL/GenBank/DDBJ databases">
        <title>Genome Sequence of the Model Brown-Rot Fungus Postia placenta SB12.</title>
        <authorList>
            <consortium name="DOE Joint Genome Institute"/>
            <person name="Gaskell J."/>
            <person name="Kersten P."/>
            <person name="Larrondo L.F."/>
            <person name="Canessa P."/>
            <person name="Martinez D."/>
            <person name="Hibbett D."/>
            <person name="Schmoll M."/>
            <person name="Kubicek C.P."/>
            <person name="Martinez A.T."/>
            <person name="Yadav J."/>
            <person name="Master E."/>
            <person name="Magnuson J.K."/>
            <person name="James T."/>
            <person name="Yaver D."/>
            <person name="Berka R."/>
            <person name="Labutti K."/>
            <person name="Lipzen A."/>
            <person name="Aerts A."/>
            <person name="Barry K."/>
            <person name="Henrissat B."/>
            <person name="Blanchette R."/>
            <person name="Grigoriev I."/>
            <person name="Cullen D."/>
        </authorList>
    </citation>
    <scope>NUCLEOTIDE SEQUENCE [LARGE SCALE GENOMIC DNA]</scope>
    <source>
        <strain evidence="6 7">MAD-698-R-SB12</strain>
    </source>
</reference>
<evidence type="ECO:0000313" key="7">
    <source>
        <dbReference type="Proteomes" id="UP000194127"/>
    </source>
</evidence>
<sequence>MSLPSTTTSRHQLISALGPKAPSYWTALKEYLCARISRVEFDEQVKELLDTTHLRLPVQLHNSLIVSLFDTSAHLAPPTPPPDVPKPPARKRRRTLPYQGADTFDPTSLRSSRLKRWTVGLGRRERERVRHLEAAAVALDQRPQIHKDEIAAERGVQLVPERGEPPGSRLPLHLASSSRGFTLQHISDRINLICAQHNLGAPSKSVSSLMMLAFEVRCVNMFVASFTDVAEAQAKLKQIISQALSLTSTSHAITSIKTSTRISNNHVLSTSAFDTLFTVSPSVLPNKSAAAMRLALGDNECEEETSLKDRDEHIERHQLLALLSERSTVRDALRILR</sequence>
<dbReference type="GO" id="GO:0005634">
    <property type="term" value="C:nucleus"/>
    <property type="evidence" value="ECO:0007669"/>
    <property type="project" value="UniProtKB-SubCell"/>
</dbReference>
<dbReference type="GO" id="GO:0006357">
    <property type="term" value="P:regulation of transcription by RNA polymerase II"/>
    <property type="evidence" value="ECO:0007669"/>
    <property type="project" value="TreeGrafter"/>
</dbReference>
<comment type="subcellular location">
    <subcellularLocation>
        <location evidence="1">Nucleus</location>
    </subcellularLocation>
</comment>
<keyword evidence="3" id="KW-0804">Transcription</keyword>
<accession>A0A1X6N6P0</accession>
<feature type="compositionally biased region" description="Pro residues" evidence="5">
    <location>
        <begin position="77"/>
        <end position="87"/>
    </location>
</feature>
<evidence type="ECO:0000256" key="3">
    <source>
        <dbReference type="ARBA" id="ARBA00023163"/>
    </source>
</evidence>
<name>A0A1X6N6P0_9APHY</name>
<evidence type="ECO:0008006" key="8">
    <source>
        <dbReference type="Google" id="ProtNLM"/>
    </source>
</evidence>
<dbReference type="PANTHER" id="PTHR21277:SF5">
    <property type="entry name" value="TRANSCRIPTIONAL ADAPTER 1"/>
    <property type="match status" value="1"/>
</dbReference>
<evidence type="ECO:0000313" key="6">
    <source>
        <dbReference type="EMBL" id="OSX64298.1"/>
    </source>
</evidence>
<dbReference type="PANTHER" id="PTHR21277">
    <property type="entry name" value="TRANSCRIPTIONAL ADAPTER 1"/>
    <property type="match status" value="1"/>
</dbReference>
<feature type="region of interest" description="Disordered" evidence="5">
    <location>
        <begin position="74"/>
        <end position="105"/>
    </location>
</feature>
<proteinExistence type="predicted"/>
<keyword evidence="7" id="KW-1185">Reference proteome</keyword>
<dbReference type="InterPro" id="IPR024738">
    <property type="entry name" value="Hfi1/Tada1"/>
</dbReference>
<evidence type="ECO:0000256" key="1">
    <source>
        <dbReference type="ARBA" id="ARBA00004123"/>
    </source>
</evidence>
<protein>
    <recommendedName>
        <fullName evidence="8">Transcriptional regulator of RNA polII, SAGA, subunit-domain-containing protein</fullName>
    </recommendedName>
</protein>
<dbReference type="Proteomes" id="UP000194127">
    <property type="component" value="Unassembled WGS sequence"/>
</dbReference>
<evidence type="ECO:0000256" key="4">
    <source>
        <dbReference type="ARBA" id="ARBA00023242"/>
    </source>
</evidence>
<organism evidence="6 7">
    <name type="scientific">Postia placenta MAD-698-R-SB12</name>
    <dbReference type="NCBI Taxonomy" id="670580"/>
    <lineage>
        <taxon>Eukaryota</taxon>
        <taxon>Fungi</taxon>
        <taxon>Dikarya</taxon>
        <taxon>Basidiomycota</taxon>
        <taxon>Agaricomycotina</taxon>
        <taxon>Agaricomycetes</taxon>
        <taxon>Polyporales</taxon>
        <taxon>Adustoporiaceae</taxon>
        <taxon>Rhodonia</taxon>
    </lineage>
</organism>
<dbReference type="AlphaFoldDB" id="A0A1X6N6P0"/>